<dbReference type="PANTHER" id="PTHR35149:SF2">
    <property type="entry name" value="DUF262 DOMAIN-CONTAINING PROTEIN"/>
    <property type="match status" value="1"/>
</dbReference>
<sequence length="848" mass="98630">MECVMHAQAKQLIEIISSQTQFLIPIYQRTYSWTEKECKCLWDDILRAGRSSHIPSHFIGSVVYVLDESNGLGSIHKAVVIDGQQRITTILLMLKAISDQMGDIGYGEFSSAMIRDVYLSNRYGKPEYRSKLVLTQSDKETFEAIVENKPFPSVVSSSVLAMYQYIRRLVTTLSNPKDFFHGLVKLRLVDISLGTQDNPQLIFESLNSTGKPLGQADLIRNFLLMGLPKELQDELYTGYWRKLEQLFADTRQKDFDVFMRHYLLYKTKQPLKIGNIYARFKNHVYATDDGSENIHRTIVSDIYRFAKFYCNMAYSMEPEKQLRDAFDDLMTLRVETAFPLLLEMYQDYSEGLLSTDEFVKLVRLIESYVYRRYACDLPTNSLDKTFLTFTKSLRKRDYVRSFNKIMASFDSYRRFPSDNEFLDKIQIKELYSSNQIARCKYGLSKLEKYGWKEHVNLDNLTIEHVMPQTLDEQWKSYLGESYDEIYRTWLNRLGNLTLSGYNSEYQNYSFLTKRDMDGGYKDSAVHLNQSLAREDEWTESTMAARGKILAAKAIQVWPNHEISPLEIEALRIELNSPKVFTLDDYPNFAEGSLSRQLFDALHAALSYATVTCLKYYIALKYKGTNLVSITPSGNGLKCWLSLEYSELHDSSGFKDVKSIGHWGTGNVEFNLISQTQIESLLKEITQVKAKIEQQVSESKELTPYKIWQRNYWDEFRNYCLEKQFSMNPSATLRPAKPNSDYRLLTEVAHTVSYVAKLHDKKSLACGLIFKTKTHDLYEIALRHKTEVEQIFEDQILFQSYDKSDYLYIYGQSHGQLPDSDKIKEFEWYISSLAKFKEVLNKIKAKEWV</sequence>
<keyword evidence="4" id="KW-1185">Reference proteome</keyword>
<proteinExistence type="predicted"/>
<dbReference type="Proteomes" id="UP000264002">
    <property type="component" value="Unassembled WGS sequence"/>
</dbReference>
<evidence type="ECO:0000313" key="4">
    <source>
        <dbReference type="Proteomes" id="UP000264002"/>
    </source>
</evidence>
<dbReference type="AlphaFoldDB" id="A0A372MIC6"/>
<dbReference type="Pfam" id="PF03235">
    <property type="entry name" value="GmrSD_N"/>
    <property type="match status" value="1"/>
</dbReference>
<feature type="domain" description="GmrSD restriction endonucleases C-terminal" evidence="2">
    <location>
        <begin position="416"/>
        <end position="551"/>
    </location>
</feature>
<dbReference type="PANTHER" id="PTHR35149">
    <property type="entry name" value="SLL5132 PROTEIN"/>
    <property type="match status" value="1"/>
</dbReference>
<dbReference type="EMBL" id="QUWK01000005">
    <property type="protein sequence ID" value="RFU95086.1"/>
    <property type="molecule type" value="Genomic_DNA"/>
</dbReference>
<dbReference type="InterPro" id="IPR004919">
    <property type="entry name" value="GmrSD_N"/>
</dbReference>
<name>A0A372MIC6_9SPIR</name>
<protein>
    <submittedName>
        <fullName evidence="3">DUF4268 domain-containing protein</fullName>
    </submittedName>
</protein>
<accession>A0A372MIC6</accession>
<organism evidence="3 4">
    <name type="scientific">Sphaerochaeta halotolerans</name>
    <dbReference type="NCBI Taxonomy" id="2293840"/>
    <lineage>
        <taxon>Bacteria</taxon>
        <taxon>Pseudomonadati</taxon>
        <taxon>Spirochaetota</taxon>
        <taxon>Spirochaetia</taxon>
        <taxon>Spirochaetales</taxon>
        <taxon>Sphaerochaetaceae</taxon>
        <taxon>Sphaerochaeta</taxon>
    </lineage>
</organism>
<dbReference type="InterPro" id="IPR011089">
    <property type="entry name" value="GmrSD_C"/>
</dbReference>
<feature type="domain" description="GmrSD restriction endonucleases N-terminal" evidence="1">
    <location>
        <begin position="14"/>
        <end position="224"/>
    </location>
</feature>
<evidence type="ECO:0000259" key="2">
    <source>
        <dbReference type="Pfam" id="PF07510"/>
    </source>
</evidence>
<dbReference type="Pfam" id="PF07510">
    <property type="entry name" value="GmrSD_C"/>
    <property type="match status" value="1"/>
</dbReference>
<evidence type="ECO:0000259" key="1">
    <source>
        <dbReference type="Pfam" id="PF03235"/>
    </source>
</evidence>
<reference evidence="3 4" key="2">
    <citation type="submission" date="2018-09" db="EMBL/GenBank/DDBJ databases">
        <title>Genome of Sphaerochaeta halotolerans strain 4-11.</title>
        <authorList>
            <person name="Nazina T.N."/>
            <person name="Sokolova D.S."/>
        </authorList>
    </citation>
    <scope>NUCLEOTIDE SEQUENCE [LARGE SCALE GENOMIC DNA]</scope>
    <source>
        <strain evidence="3 4">4-11</strain>
    </source>
</reference>
<reference evidence="4" key="1">
    <citation type="submission" date="2018-08" db="EMBL/GenBank/DDBJ databases">
        <authorList>
            <person name="Grouzdev D.S."/>
            <person name="Krutkina M.S."/>
        </authorList>
    </citation>
    <scope>NUCLEOTIDE SEQUENCE [LARGE SCALE GENOMIC DNA]</scope>
    <source>
        <strain evidence="4">4-11</strain>
    </source>
</reference>
<evidence type="ECO:0000313" key="3">
    <source>
        <dbReference type="EMBL" id="RFU95086.1"/>
    </source>
</evidence>
<gene>
    <name evidence="3" type="ORF">DYP60_05515</name>
</gene>
<comment type="caution">
    <text evidence="3">The sequence shown here is derived from an EMBL/GenBank/DDBJ whole genome shotgun (WGS) entry which is preliminary data.</text>
</comment>